<evidence type="ECO:0000313" key="4">
    <source>
        <dbReference type="Proteomes" id="UP000794436"/>
    </source>
</evidence>
<gene>
    <name evidence="3" type="ORF">Poli38472_008838</name>
</gene>
<comment type="caution">
    <text evidence="3">The sequence shown here is derived from an EMBL/GenBank/DDBJ whole genome shotgun (WGS) entry which is preliminary data.</text>
</comment>
<organism evidence="3 4">
    <name type="scientific">Pythium oligandrum</name>
    <name type="common">Mycoparasitic fungus</name>
    <dbReference type="NCBI Taxonomy" id="41045"/>
    <lineage>
        <taxon>Eukaryota</taxon>
        <taxon>Sar</taxon>
        <taxon>Stramenopiles</taxon>
        <taxon>Oomycota</taxon>
        <taxon>Peronosporomycetes</taxon>
        <taxon>Pythiales</taxon>
        <taxon>Pythiaceae</taxon>
        <taxon>Pythium</taxon>
    </lineage>
</organism>
<feature type="transmembrane region" description="Helical" evidence="1">
    <location>
        <begin position="36"/>
        <end position="58"/>
    </location>
</feature>
<evidence type="ECO:0000256" key="1">
    <source>
        <dbReference type="SAM" id="Phobius"/>
    </source>
</evidence>
<dbReference type="PANTHER" id="PTHR43404">
    <property type="entry name" value="LIPOPOLYSACCHARIDE CHOLINEPHOSPHOTRANSFERASE LICD"/>
    <property type="match status" value="1"/>
</dbReference>
<name>A0A8K1FAF4_PYTOL</name>
<dbReference type="OrthoDB" id="161703at2759"/>
<keyword evidence="1" id="KW-0472">Membrane</keyword>
<dbReference type="InterPro" id="IPR007074">
    <property type="entry name" value="LicD/FKTN/FKRP_NTP_transf"/>
</dbReference>
<feature type="domain" description="LicD/FKTN/FKRP nucleotidyltransferase" evidence="2">
    <location>
        <begin position="144"/>
        <end position="237"/>
    </location>
</feature>
<proteinExistence type="predicted"/>
<keyword evidence="1" id="KW-0812">Transmembrane</keyword>
<keyword evidence="4" id="KW-1185">Reference proteome</keyword>
<dbReference type="AlphaFoldDB" id="A0A8K1FAF4"/>
<evidence type="ECO:0000259" key="2">
    <source>
        <dbReference type="Pfam" id="PF04991"/>
    </source>
</evidence>
<dbReference type="EMBL" id="SPLM01000146">
    <property type="protein sequence ID" value="TMW56190.1"/>
    <property type="molecule type" value="Genomic_DNA"/>
</dbReference>
<reference evidence="3" key="1">
    <citation type="submission" date="2019-03" db="EMBL/GenBank/DDBJ databases">
        <title>Long read genome sequence of the mycoparasitic Pythium oligandrum ATCC 38472 isolated from sugarbeet rhizosphere.</title>
        <authorList>
            <person name="Gaulin E."/>
        </authorList>
    </citation>
    <scope>NUCLEOTIDE SEQUENCE</scope>
    <source>
        <strain evidence="3">ATCC 38472_TT</strain>
    </source>
</reference>
<dbReference type="Pfam" id="PF04991">
    <property type="entry name" value="LicD"/>
    <property type="match status" value="1"/>
</dbReference>
<dbReference type="GO" id="GO:0009100">
    <property type="term" value="P:glycoprotein metabolic process"/>
    <property type="evidence" value="ECO:0007669"/>
    <property type="project" value="UniProtKB-ARBA"/>
</dbReference>
<dbReference type="InterPro" id="IPR052942">
    <property type="entry name" value="LPS_cholinephosphotransferase"/>
</dbReference>
<protein>
    <recommendedName>
        <fullName evidence="2">LicD/FKTN/FKRP nucleotidyltransferase domain-containing protein</fullName>
    </recommendedName>
</protein>
<accession>A0A8K1FAF4</accession>
<evidence type="ECO:0000313" key="3">
    <source>
        <dbReference type="EMBL" id="TMW56190.1"/>
    </source>
</evidence>
<keyword evidence="1" id="KW-1133">Transmembrane helix</keyword>
<sequence>MRYTVWSLWESALEHGGGCESVVMLETTKGCSPERVILVLLTVLLLGLINLAYVANLLTITSPSSPNQELQPAHDDEGEPTRYVFRAGAAMPARGPPHHRPGCVTLSSGHLEDRFIREDACYKRAEVVQIITDLVLTVTDAFIEHNITYFLESGTLLGSYRHGGVIPHDFDGDVAIDTAGYEYLRDHLIEFPPKYEMNVWKSAYYENANRDDKLSARLIHKESALYVDVFVFHDRVHEESGRELVGPEPSVCYAGCVECPKLADGRTQLLVPREWIYPLRNCEFAEQTRKCPARTPTYLRYLYGERFMVPM</sequence>
<dbReference type="Proteomes" id="UP000794436">
    <property type="component" value="Unassembled WGS sequence"/>
</dbReference>
<dbReference type="PANTHER" id="PTHR43404:SF1">
    <property type="entry name" value="MNN4P"/>
    <property type="match status" value="1"/>
</dbReference>